<reference evidence="1" key="1">
    <citation type="submission" date="2022-10" db="EMBL/GenBank/DDBJ databases">
        <title>The complete genomes of actinobacterial strains from the NBC collection.</title>
        <authorList>
            <person name="Joergensen T.S."/>
            <person name="Alvarez Arevalo M."/>
            <person name="Sterndorff E.B."/>
            <person name="Faurdal D."/>
            <person name="Vuksanovic O."/>
            <person name="Mourched A.-S."/>
            <person name="Charusanti P."/>
            <person name="Shaw S."/>
            <person name="Blin K."/>
            <person name="Weber T."/>
        </authorList>
    </citation>
    <scope>NUCLEOTIDE SEQUENCE</scope>
    <source>
        <strain evidence="1">NBC 01771</strain>
    </source>
</reference>
<organism evidence="1 2">
    <name type="scientific">Streptomyces scopuliridis</name>
    <dbReference type="NCBI Taxonomy" id="452529"/>
    <lineage>
        <taxon>Bacteria</taxon>
        <taxon>Bacillati</taxon>
        <taxon>Actinomycetota</taxon>
        <taxon>Actinomycetes</taxon>
        <taxon>Kitasatosporales</taxon>
        <taxon>Streptomycetaceae</taxon>
        <taxon>Streptomyces</taxon>
    </lineage>
</organism>
<proteinExistence type="predicted"/>
<protein>
    <submittedName>
        <fullName evidence="1">AfsR/SARP family transcriptional regulator</fullName>
    </submittedName>
</protein>
<name>A0ACD4ZUS6_9ACTN</name>
<sequence>MRLLPRSHQKGNGPQLQINLLGPMEVVDDGVQVRIPGEKLRSILAALALSVGRSVSRSELIDELWGEEPPNSAENSLHGHIARLRRVLVAHGGKAALRNVIQTSPTGYVLELTEEDVDASRLLQLVARAEAASAHNPKGAVDLLNEAVSLWRGPALIDAGHGMICQVAYTQLEEVRLGAYERLFDIRLRLDQPRAVIPGLEQLHARYPLHERFCEQLITALYLSGRQADALNTYHRTREYLSQHLGLQPGHGLRDKFQAILRQSPHLSISGAGEEVIPIS</sequence>
<accession>A0ACD4ZUS6</accession>
<evidence type="ECO:0000313" key="2">
    <source>
        <dbReference type="Proteomes" id="UP001348369"/>
    </source>
</evidence>
<dbReference type="EMBL" id="CP109109">
    <property type="protein sequence ID" value="WSC01926.1"/>
    <property type="molecule type" value="Genomic_DNA"/>
</dbReference>
<evidence type="ECO:0000313" key="1">
    <source>
        <dbReference type="EMBL" id="WSC01926.1"/>
    </source>
</evidence>
<keyword evidence="2" id="KW-1185">Reference proteome</keyword>
<gene>
    <name evidence="1" type="ORF">OG835_36245</name>
</gene>
<dbReference type="Proteomes" id="UP001348369">
    <property type="component" value="Chromosome"/>
</dbReference>